<dbReference type="AlphaFoldDB" id="K7AWX6"/>
<dbReference type="InterPro" id="IPR000073">
    <property type="entry name" value="AB_hydrolase_1"/>
</dbReference>
<dbReference type="PANTHER" id="PTHR43194:SF2">
    <property type="entry name" value="PEROXISOMAL MEMBRANE PROTEIN LPX1"/>
    <property type="match status" value="1"/>
</dbReference>
<name>K7AWX6_9ALTE</name>
<reference evidence="2 3" key="1">
    <citation type="journal article" date="2013" name="Genome Announc.">
        <title>Complete Genome Sequence of Glaciecola psychrophila Strain 170T.</title>
        <authorList>
            <person name="Yin J."/>
            <person name="Chen J."/>
            <person name="Liu G."/>
            <person name="Yu Y."/>
            <person name="Song L."/>
            <person name="Wang X."/>
            <person name="Qu X."/>
        </authorList>
    </citation>
    <scope>NUCLEOTIDE SEQUENCE [LARGE SCALE GENOMIC DNA]</scope>
    <source>
        <strain evidence="2 3">170</strain>
    </source>
</reference>
<organism evidence="2 3">
    <name type="scientific">Paraglaciecola psychrophila 170</name>
    <dbReference type="NCBI Taxonomy" id="1129794"/>
    <lineage>
        <taxon>Bacteria</taxon>
        <taxon>Pseudomonadati</taxon>
        <taxon>Pseudomonadota</taxon>
        <taxon>Gammaproteobacteria</taxon>
        <taxon>Alteromonadales</taxon>
        <taxon>Alteromonadaceae</taxon>
        <taxon>Paraglaciecola</taxon>
    </lineage>
</organism>
<gene>
    <name evidence="2" type="ORF">C427_0090</name>
</gene>
<dbReference type="PATRIC" id="fig|1129794.4.peg.86"/>
<keyword evidence="3" id="KW-1185">Reference proteome</keyword>
<dbReference type="Pfam" id="PF00561">
    <property type="entry name" value="Abhydrolase_1"/>
    <property type="match status" value="1"/>
</dbReference>
<accession>K7AWX6</accession>
<evidence type="ECO:0000313" key="2">
    <source>
        <dbReference type="EMBL" id="AGH42200.1"/>
    </source>
</evidence>
<dbReference type="Proteomes" id="UP000011864">
    <property type="component" value="Chromosome"/>
</dbReference>
<evidence type="ECO:0000259" key="1">
    <source>
        <dbReference type="Pfam" id="PF00561"/>
    </source>
</evidence>
<dbReference type="RefSeq" id="WP_007641968.1">
    <property type="nucleotide sequence ID" value="NC_020514.1"/>
</dbReference>
<feature type="domain" description="AB hydrolase-1" evidence="1">
    <location>
        <begin position="88"/>
        <end position="181"/>
    </location>
</feature>
<dbReference type="eggNOG" id="COG1073">
    <property type="taxonomic scope" value="Bacteria"/>
</dbReference>
<sequence>MRLSVFLVLYLSSTVCLSVELNILPNKNQRIERRLLQFENDNLKQSALLIIGSPNKLKSDTLIVMAHGFHPDPAKYGRVETGESFRPGDYYRSWVNAYAKAGFNVLIPDYRGHNDSQGITYTHQTGKVKFPDRLYASDLIAAINALEKHLLTEFKNIVLIGHSMGGPISFYAASQIKNKVKLISLWSTAKYRFPKISVSAKYVIHHGKYDAVTPISNVGFYLQNHKQQLAAKFVYESEQHLLSTDDFELAVSRDIQLIREIENGNH</sequence>
<dbReference type="InterPro" id="IPR029058">
    <property type="entry name" value="AB_hydrolase_fold"/>
</dbReference>
<dbReference type="InterPro" id="IPR050228">
    <property type="entry name" value="Carboxylesterase_BioH"/>
</dbReference>
<dbReference type="HOGENOM" id="CLU_1045259_0_0_6"/>
<dbReference type="KEGG" id="gps:C427_0090"/>
<dbReference type="Gene3D" id="3.40.50.1820">
    <property type="entry name" value="alpha/beta hydrolase"/>
    <property type="match status" value="1"/>
</dbReference>
<proteinExistence type="predicted"/>
<dbReference type="PANTHER" id="PTHR43194">
    <property type="entry name" value="HYDROLASE ALPHA/BETA FOLD FAMILY"/>
    <property type="match status" value="1"/>
</dbReference>
<dbReference type="STRING" id="1129794.C427_0090"/>
<dbReference type="OrthoDB" id="2086224at2"/>
<protein>
    <recommendedName>
        <fullName evidence="1">AB hydrolase-1 domain-containing protein</fullName>
    </recommendedName>
</protein>
<dbReference type="SUPFAM" id="SSF53474">
    <property type="entry name" value="alpha/beta-Hydrolases"/>
    <property type="match status" value="1"/>
</dbReference>
<evidence type="ECO:0000313" key="3">
    <source>
        <dbReference type="Proteomes" id="UP000011864"/>
    </source>
</evidence>
<dbReference type="EMBL" id="CP003837">
    <property type="protein sequence ID" value="AGH42200.1"/>
    <property type="molecule type" value="Genomic_DNA"/>
</dbReference>